<feature type="compositionally biased region" description="Basic and acidic residues" evidence="5">
    <location>
        <begin position="555"/>
        <end position="571"/>
    </location>
</feature>
<feature type="region of interest" description="Disordered" evidence="5">
    <location>
        <begin position="15"/>
        <end position="47"/>
    </location>
</feature>
<feature type="compositionally biased region" description="Acidic residues" evidence="5">
    <location>
        <begin position="449"/>
        <end position="506"/>
    </location>
</feature>
<sequence length="853" mass="93460">MRSFLHCLDARDVKQGREQPDTADLSKPWNRATKDTEEAGNGERLPNQEARRVGGVVRCVVMRVDKDRKRCAVSLAGDVATAKNKKKKGKCVSPSVPTKGELRLCRVGAALNDMMRIEANYLKKKTGEPGGGRASSSAAAPSKYLAVELEGSLTGRVCLTELSDQEAWASAQVDEHGLVVPSSVVPQMSSVVSAVGGGGGGGKKQKKLKHGDILWCRVLTDPSAGVVDCSLRPSRVAGEDGRVKGENVADVDAANEDPAPAVGDVVRGFVLATNGNGCFIQVTKGLTGRVQLKDLADRFIKNPEMEFPSGKLVMGKVKSLSGDGRRLDLTLRPSVVIGAARVAVGEKFKGTVTKVESFGVFVRLEPSNLTGMCHKSEAADQYITDLSKLYSVGDLVKAVILKNDPEKNRISLGLKASYFDKDDESEDDESEDEEDSDAELLLGDHPMETDEDDNKDEEESSDKSEEDEAVESEEEESDEEESSDEEADSDEEESEEDGTSPEGSDDDDKRAGTDTEKSVGNKMRSFAWDDFDVPEKVAEDEDGTEGSKRKKRRKEKEAQLDEAKIRHREESLAGAEKGANSAADDWGEEDFERALMADPNSSTLWVKYMAMCLTLASLDGARSLAHRALKTINFREEAEKLNVWLALINLEHKFGTLESLAETVRKACSGGAHPKKVQLHVAKVFEEAGQLREAEEAYMVGVKKFKTSKVVLAAALHARLKRGDDQGARDLLSSGLKSLPKHKHVYVVSQLAQFEFAIGSVERGRTVFEGLLSSYPKRVDLWNVYVDKEVKAGNIPAARNLFERLVTLKLSKKQVKASFKKWLSFETRHGDDEKLNVVKSKAKEYVQRLMDEV</sequence>
<dbReference type="SUPFAM" id="SSF50249">
    <property type="entry name" value="Nucleic acid-binding proteins"/>
    <property type="match status" value="2"/>
</dbReference>
<evidence type="ECO:0000256" key="4">
    <source>
        <dbReference type="ARBA" id="ARBA00023242"/>
    </source>
</evidence>
<dbReference type="FunFam" id="2.40.50.140:FF:000159">
    <property type="entry name" value="rRNA biogenesis protein rrp5"/>
    <property type="match status" value="1"/>
</dbReference>
<dbReference type="SUPFAM" id="SSF48452">
    <property type="entry name" value="TPR-like"/>
    <property type="match status" value="1"/>
</dbReference>
<evidence type="ECO:0000313" key="7">
    <source>
        <dbReference type="EMBL" id="CAD9480375.1"/>
    </source>
</evidence>
<dbReference type="Gene3D" id="2.40.50.140">
    <property type="entry name" value="Nucleic acid-binding proteins"/>
    <property type="match status" value="2"/>
</dbReference>
<dbReference type="EMBL" id="HBGS01057067">
    <property type="protein sequence ID" value="CAD9480375.1"/>
    <property type="molecule type" value="Transcribed_RNA"/>
</dbReference>
<dbReference type="PANTHER" id="PTHR23270">
    <property type="entry name" value="PROGRAMMED CELL DEATH PROTEIN 11 PRE-RRNA PROCESSING PROTEIN RRP5"/>
    <property type="match status" value="1"/>
</dbReference>
<organism evidence="7">
    <name type="scientific">Octactis speculum</name>
    <dbReference type="NCBI Taxonomy" id="3111310"/>
    <lineage>
        <taxon>Eukaryota</taxon>
        <taxon>Sar</taxon>
        <taxon>Stramenopiles</taxon>
        <taxon>Ochrophyta</taxon>
        <taxon>Dictyochophyceae</taxon>
        <taxon>Dictyochales</taxon>
        <taxon>Dictyochaceae</taxon>
        <taxon>Octactis</taxon>
    </lineage>
</organism>
<keyword evidence="2" id="KW-0698">rRNA processing</keyword>
<comment type="subcellular location">
    <subcellularLocation>
        <location evidence="1">Nucleus</location>
        <location evidence="1">Nucleolus</location>
    </subcellularLocation>
</comment>
<evidence type="ECO:0000256" key="3">
    <source>
        <dbReference type="ARBA" id="ARBA00022737"/>
    </source>
</evidence>
<dbReference type="Gene3D" id="1.25.40.10">
    <property type="entry name" value="Tetratricopeptide repeat domain"/>
    <property type="match status" value="1"/>
</dbReference>
<evidence type="ECO:0000259" key="6">
    <source>
        <dbReference type="PROSITE" id="PS50126"/>
    </source>
</evidence>
<evidence type="ECO:0000256" key="2">
    <source>
        <dbReference type="ARBA" id="ARBA00022552"/>
    </source>
</evidence>
<reference evidence="7" key="1">
    <citation type="submission" date="2021-01" db="EMBL/GenBank/DDBJ databases">
        <authorList>
            <person name="Corre E."/>
            <person name="Pelletier E."/>
            <person name="Niang G."/>
            <person name="Scheremetjew M."/>
            <person name="Finn R."/>
            <person name="Kale V."/>
            <person name="Holt S."/>
            <person name="Cochrane G."/>
            <person name="Meng A."/>
            <person name="Brown T."/>
            <person name="Cohen L."/>
        </authorList>
    </citation>
    <scope>NUCLEOTIDE SEQUENCE</scope>
    <source>
        <strain evidence="7">CCMP1381</strain>
    </source>
</reference>
<dbReference type="InterPro" id="IPR003029">
    <property type="entry name" value="S1_domain"/>
</dbReference>
<feature type="domain" description="S1 motif" evidence="6">
    <location>
        <begin position="263"/>
        <end position="332"/>
    </location>
</feature>
<feature type="region of interest" description="Disordered" evidence="5">
    <location>
        <begin position="420"/>
        <end position="522"/>
    </location>
</feature>
<feature type="region of interest" description="Disordered" evidence="5">
    <location>
        <begin position="535"/>
        <end position="583"/>
    </location>
</feature>
<dbReference type="InterPro" id="IPR045209">
    <property type="entry name" value="Rrp5"/>
</dbReference>
<feature type="compositionally biased region" description="Basic and acidic residues" evidence="5">
    <location>
        <begin position="507"/>
        <end position="519"/>
    </location>
</feature>
<dbReference type="GO" id="GO:0032040">
    <property type="term" value="C:small-subunit processome"/>
    <property type="evidence" value="ECO:0007669"/>
    <property type="project" value="TreeGrafter"/>
</dbReference>
<dbReference type="GO" id="GO:0003723">
    <property type="term" value="F:RNA binding"/>
    <property type="evidence" value="ECO:0007669"/>
    <property type="project" value="TreeGrafter"/>
</dbReference>
<gene>
    <name evidence="7" type="ORF">DSPE1174_LOCUS29750</name>
</gene>
<accession>A0A7S2H4N6</accession>
<dbReference type="InterPro" id="IPR003107">
    <property type="entry name" value="HAT"/>
</dbReference>
<keyword evidence="3" id="KW-0677">Repeat</keyword>
<dbReference type="InterPro" id="IPR012340">
    <property type="entry name" value="NA-bd_OB-fold"/>
</dbReference>
<dbReference type="SMART" id="SM00386">
    <property type="entry name" value="HAT"/>
    <property type="match status" value="3"/>
</dbReference>
<dbReference type="InterPro" id="IPR055430">
    <property type="entry name" value="HAT_Syf1_CNRKL1_C"/>
</dbReference>
<keyword evidence="4" id="KW-0539">Nucleus</keyword>
<protein>
    <recommendedName>
        <fullName evidence="6">S1 motif domain-containing protein</fullName>
    </recommendedName>
</protein>
<dbReference type="SMART" id="SM00316">
    <property type="entry name" value="S1"/>
    <property type="match status" value="2"/>
</dbReference>
<feature type="compositionally biased region" description="Acidic residues" evidence="5">
    <location>
        <begin position="421"/>
        <end position="438"/>
    </location>
</feature>
<evidence type="ECO:0000256" key="1">
    <source>
        <dbReference type="ARBA" id="ARBA00004604"/>
    </source>
</evidence>
<dbReference type="PROSITE" id="PS50126">
    <property type="entry name" value="S1"/>
    <property type="match status" value="2"/>
</dbReference>
<proteinExistence type="predicted"/>
<evidence type="ECO:0000256" key="5">
    <source>
        <dbReference type="SAM" id="MobiDB-lite"/>
    </source>
</evidence>
<dbReference type="InterPro" id="IPR011990">
    <property type="entry name" value="TPR-like_helical_dom_sf"/>
</dbReference>
<feature type="domain" description="S1 motif" evidence="6">
    <location>
        <begin position="345"/>
        <end position="415"/>
    </location>
</feature>
<dbReference type="GO" id="GO:0006364">
    <property type="term" value="P:rRNA processing"/>
    <property type="evidence" value="ECO:0007669"/>
    <property type="project" value="UniProtKB-KW"/>
</dbReference>
<dbReference type="Pfam" id="PF00575">
    <property type="entry name" value="S1"/>
    <property type="match status" value="1"/>
</dbReference>
<dbReference type="AlphaFoldDB" id="A0A7S2H4N6"/>
<dbReference type="Pfam" id="PF23231">
    <property type="entry name" value="HAT_Syf1_CNRKL1_C"/>
    <property type="match status" value="1"/>
</dbReference>
<dbReference type="PANTHER" id="PTHR23270:SF10">
    <property type="entry name" value="PROTEIN RRP5 HOMOLOG"/>
    <property type="match status" value="1"/>
</dbReference>
<name>A0A7S2H4N6_9STRA</name>